<feature type="transmembrane region" description="Helical" evidence="7">
    <location>
        <begin position="400"/>
        <end position="419"/>
    </location>
</feature>
<dbReference type="OrthoDB" id="9816041at2"/>
<evidence type="ECO:0000256" key="2">
    <source>
        <dbReference type="ARBA" id="ARBA00022448"/>
    </source>
</evidence>
<keyword evidence="2" id="KW-0813">Transport</keyword>
<dbReference type="FunFam" id="1.20.1720.10:FF:000004">
    <property type="entry name" value="EmrB/QacA family drug resistance transporter"/>
    <property type="match status" value="1"/>
</dbReference>
<evidence type="ECO:0000256" key="7">
    <source>
        <dbReference type="SAM" id="Phobius"/>
    </source>
</evidence>
<dbReference type="PANTHER" id="PTHR23501">
    <property type="entry name" value="MAJOR FACILITATOR SUPERFAMILY"/>
    <property type="match status" value="1"/>
</dbReference>
<dbReference type="InterPro" id="IPR020846">
    <property type="entry name" value="MFS_dom"/>
</dbReference>
<dbReference type="Proteomes" id="UP001385848">
    <property type="component" value="Unassembled WGS sequence"/>
</dbReference>
<feature type="transmembrane region" description="Helical" evidence="7">
    <location>
        <begin position="260"/>
        <end position="281"/>
    </location>
</feature>
<evidence type="ECO:0000313" key="9">
    <source>
        <dbReference type="EMBL" id="KAA9321359.1"/>
    </source>
</evidence>
<evidence type="ECO:0000256" key="4">
    <source>
        <dbReference type="ARBA" id="ARBA00022692"/>
    </source>
</evidence>
<dbReference type="Proteomes" id="UP000327236">
    <property type="component" value="Unassembled WGS sequence"/>
</dbReference>
<sequence length="483" mass="53380">MEKKKVAIVTFAIFLTTFMSAVEGTIVSTAMPTIVSDLDGLEIMNWVVSIFLLMTAISTPLYGKMADRFGRKPVFLFGILVFVLGSCLCGLSHNMLQLIVFRVIQGIGSGAIQPVAITMLADMYPLHKRAKMIGLNSSFWGLASVIAPLLGGFIVQHLTWHWVFYINLPFGVLAFLLISFFFKEKIVPKDGKLDLRGTIFLVSFLLAFMLFLQGLSENYSVLLLISLLTLSCVSIFFFKKAEQKATDPIMPLEMFKNKEFVAQNAITLLIMGVVIGLEFYLPTWMQGINGLPASIAGFAVTPSALMWVIGSFIAGSLMPKLGSKRLISYSLIFLFIADLVLVVIPTYTQFGVFCAITFLHGLTFGTIATTTQVKSQVIVGKENIGVATAFNTLMKYLGQTVMVSIYGIVFNSVMAHQLSKHSNLNMSMMNKVVNSQKVHQLAKDLVPDLRNVLHISLQSVYITSLIVIILAFVINITYHESKK</sequence>
<dbReference type="KEGG" id="lje:BUE77_02535"/>
<feature type="transmembrane region" description="Helical" evidence="7">
    <location>
        <begin position="99"/>
        <end position="121"/>
    </location>
</feature>
<feature type="transmembrane region" description="Helical" evidence="7">
    <location>
        <begin position="293"/>
        <end position="314"/>
    </location>
</feature>
<comment type="caution">
    <text evidence="9">The sequence shown here is derived from an EMBL/GenBank/DDBJ whole genome shotgun (WGS) entry which is preliminary data.</text>
</comment>
<dbReference type="GO" id="GO:0022857">
    <property type="term" value="F:transmembrane transporter activity"/>
    <property type="evidence" value="ECO:0007669"/>
    <property type="project" value="InterPro"/>
</dbReference>
<feature type="transmembrane region" description="Helical" evidence="7">
    <location>
        <begin position="350"/>
        <end position="368"/>
    </location>
</feature>
<dbReference type="GO" id="GO:0005886">
    <property type="term" value="C:plasma membrane"/>
    <property type="evidence" value="ECO:0007669"/>
    <property type="project" value="UniProtKB-SubCell"/>
</dbReference>
<dbReference type="PRINTS" id="PR01036">
    <property type="entry name" value="TCRTETB"/>
</dbReference>
<keyword evidence="5 7" id="KW-1133">Transmembrane helix</keyword>
<dbReference type="SUPFAM" id="SSF103473">
    <property type="entry name" value="MFS general substrate transporter"/>
    <property type="match status" value="1"/>
</dbReference>
<keyword evidence="3" id="KW-1003">Cell membrane</keyword>
<name>A0A5N1I820_LACJE</name>
<dbReference type="EMBL" id="VYWW01000030">
    <property type="protein sequence ID" value="KAA9321359.1"/>
    <property type="molecule type" value="Genomic_DNA"/>
</dbReference>
<gene>
    <name evidence="10" type="ORF">AAC431_08870</name>
    <name evidence="9" type="ORF">F6H94_06615</name>
</gene>
<dbReference type="EMBL" id="JBBVUL010000026">
    <property type="protein sequence ID" value="MEL0566013.1"/>
    <property type="molecule type" value="Genomic_DNA"/>
</dbReference>
<evidence type="ECO:0000259" key="8">
    <source>
        <dbReference type="PROSITE" id="PS50850"/>
    </source>
</evidence>
<feature type="transmembrane region" description="Helical" evidence="7">
    <location>
        <begin position="43"/>
        <end position="62"/>
    </location>
</feature>
<feature type="transmembrane region" description="Helical" evidence="7">
    <location>
        <begin position="459"/>
        <end position="478"/>
    </location>
</feature>
<evidence type="ECO:0000256" key="3">
    <source>
        <dbReference type="ARBA" id="ARBA00022475"/>
    </source>
</evidence>
<feature type="transmembrane region" description="Helical" evidence="7">
    <location>
        <begin position="162"/>
        <end position="182"/>
    </location>
</feature>
<feature type="transmembrane region" description="Helical" evidence="7">
    <location>
        <begin position="133"/>
        <end position="156"/>
    </location>
</feature>
<dbReference type="Pfam" id="PF07690">
    <property type="entry name" value="MFS_1"/>
    <property type="match status" value="1"/>
</dbReference>
<keyword evidence="6 7" id="KW-0472">Membrane</keyword>
<keyword evidence="12" id="KW-1185">Reference proteome</keyword>
<dbReference type="Gene3D" id="1.20.1250.20">
    <property type="entry name" value="MFS general substrate transporter like domains"/>
    <property type="match status" value="1"/>
</dbReference>
<reference evidence="9 11" key="1">
    <citation type="submission" date="2019-09" db="EMBL/GenBank/DDBJ databases">
        <title>Draft genome sequence assemblies of isolates from the urinary tract.</title>
        <authorList>
            <person name="Mores C.R."/>
            <person name="Putonti C."/>
            <person name="Wolfe A.J."/>
        </authorList>
    </citation>
    <scope>NUCLEOTIDE SEQUENCE [LARGE SCALE GENOMIC DNA]</scope>
    <source>
        <strain evidence="9 11">UMB246</strain>
    </source>
</reference>
<evidence type="ECO:0000256" key="1">
    <source>
        <dbReference type="ARBA" id="ARBA00004651"/>
    </source>
</evidence>
<dbReference type="InterPro" id="IPR011701">
    <property type="entry name" value="MFS"/>
</dbReference>
<evidence type="ECO:0000313" key="10">
    <source>
        <dbReference type="EMBL" id="MEL0566013.1"/>
    </source>
</evidence>
<feature type="transmembrane region" description="Helical" evidence="7">
    <location>
        <begin position="219"/>
        <end position="239"/>
    </location>
</feature>
<reference evidence="10 12" key="2">
    <citation type="submission" date="2024-04" db="EMBL/GenBank/DDBJ databases">
        <title>Three lactobacilli isolated from voided urine samples from females with type 2 diabetes.</title>
        <authorList>
            <person name="Kula A."/>
            <person name="Stegman N."/>
            <person name="Putonti C."/>
        </authorList>
    </citation>
    <scope>NUCLEOTIDE SEQUENCE [LARGE SCALE GENOMIC DNA]</scope>
    <source>
        <strain evidence="10 12">1855</strain>
    </source>
</reference>
<feature type="transmembrane region" description="Helical" evidence="7">
    <location>
        <begin position="74"/>
        <end position="93"/>
    </location>
</feature>
<evidence type="ECO:0000256" key="6">
    <source>
        <dbReference type="ARBA" id="ARBA00023136"/>
    </source>
</evidence>
<dbReference type="GeneID" id="31742579"/>
<dbReference type="PANTHER" id="PTHR23501:SF191">
    <property type="entry name" value="VACUOLAR BASIC AMINO ACID TRANSPORTER 4"/>
    <property type="match status" value="1"/>
</dbReference>
<accession>A0A5N1I820</accession>
<dbReference type="PROSITE" id="PS50850">
    <property type="entry name" value="MFS"/>
    <property type="match status" value="1"/>
</dbReference>
<comment type="subcellular location">
    <subcellularLocation>
        <location evidence="1">Cell membrane</location>
        <topology evidence="1">Multi-pass membrane protein</topology>
    </subcellularLocation>
</comment>
<feature type="transmembrane region" description="Helical" evidence="7">
    <location>
        <begin position="326"/>
        <end position="344"/>
    </location>
</feature>
<dbReference type="AlphaFoldDB" id="A0A5N1I820"/>
<evidence type="ECO:0000313" key="12">
    <source>
        <dbReference type="Proteomes" id="UP001385848"/>
    </source>
</evidence>
<dbReference type="Gene3D" id="1.20.1720.10">
    <property type="entry name" value="Multidrug resistance protein D"/>
    <property type="match status" value="1"/>
</dbReference>
<evidence type="ECO:0000256" key="5">
    <source>
        <dbReference type="ARBA" id="ARBA00022989"/>
    </source>
</evidence>
<feature type="domain" description="Major facilitator superfamily (MFS) profile" evidence="8">
    <location>
        <begin position="9"/>
        <end position="482"/>
    </location>
</feature>
<dbReference type="InterPro" id="IPR036259">
    <property type="entry name" value="MFS_trans_sf"/>
</dbReference>
<dbReference type="RefSeq" id="WP_006588093.1">
    <property type="nucleotide sequence ID" value="NZ_CATOUV010000001.1"/>
</dbReference>
<evidence type="ECO:0000313" key="11">
    <source>
        <dbReference type="Proteomes" id="UP000327236"/>
    </source>
</evidence>
<feature type="transmembrane region" description="Helical" evidence="7">
    <location>
        <begin position="194"/>
        <end position="213"/>
    </location>
</feature>
<protein>
    <submittedName>
        <fullName evidence="9 10">MFS transporter</fullName>
    </submittedName>
</protein>
<keyword evidence="4 7" id="KW-0812">Transmembrane</keyword>
<dbReference type="CDD" id="cd17502">
    <property type="entry name" value="MFS_Azr1_MDR_like"/>
    <property type="match status" value="1"/>
</dbReference>
<proteinExistence type="predicted"/>
<organism evidence="9 11">
    <name type="scientific">Lactobacillus jensenii</name>
    <dbReference type="NCBI Taxonomy" id="109790"/>
    <lineage>
        <taxon>Bacteria</taxon>
        <taxon>Bacillati</taxon>
        <taxon>Bacillota</taxon>
        <taxon>Bacilli</taxon>
        <taxon>Lactobacillales</taxon>
        <taxon>Lactobacillaceae</taxon>
        <taxon>Lactobacillus</taxon>
    </lineage>
</organism>